<dbReference type="PATRIC" id="fig|1353534.3.peg.352"/>
<accession>A0A1A6B3F6</accession>
<proteinExistence type="predicted"/>
<protein>
    <submittedName>
        <fullName evidence="1">Uncharacterized protein</fullName>
    </submittedName>
</protein>
<keyword evidence="2" id="KW-1185">Reference proteome</keyword>
<evidence type="ECO:0000313" key="1">
    <source>
        <dbReference type="EMBL" id="OBR96832.1"/>
    </source>
</evidence>
<reference evidence="1 2" key="1">
    <citation type="journal article" date="2012" name="Front. Microbiol.">
        <title>Draft Genome Sequence of the Virulent Strain 01-B526 of the Fish Pathogen Aeromonas salmonicida.</title>
        <authorList>
            <person name="Charette S.J."/>
            <person name="Brochu F."/>
            <person name="Boyle B."/>
            <person name="Filion G."/>
            <person name="Tanaka K.H."/>
            <person name="Derome N."/>
        </authorList>
    </citation>
    <scope>NUCLEOTIDE SEQUENCE [LARGE SCALE GENOMIC DNA]</scope>
    <source>
        <strain evidence="1 2">P11</strain>
    </source>
</reference>
<evidence type="ECO:0000313" key="2">
    <source>
        <dbReference type="Proteomes" id="UP000093954"/>
    </source>
</evidence>
<dbReference type="AlphaFoldDB" id="A0A1A6B3F6"/>
<dbReference type="EMBL" id="LROS01000003">
    <property type="protein sequence ID" value="OBR96832.1"/>
    <property type="molecule type" value="Genomic_DNA"/>
</dbReference>
<organism evidence="1 2">
    <name type="scientific">Clostridium ragsdalei P11</name>
    <dbReference type="NCBI Taxonomy" id="1353534"/>
    <lineage>
        <taxon>Bacteria</taxon>
        <taxon>Bacillati</taxon>
        <taxon>Bacillota</taxon>
        <taxon>Clostridia</taxon>
        <taxon>Eubacteriales</taxon>
        <taxon>Clostridiaceae</taxon>
        <taxon>Clostridium</taxon>
    </lineage>
</organism>
<name>A0A1A6B3F6_9CLOT</name>
<sequence>MNTNEGFRIEFIETLDNYKINPLGIISLKRAMVSFFSTYEGIHRNVIIRDSDDNNNSQYPAMYFEYYIDCIVFFQHFFELTIKDLLAHDSELLITTYKNKDSIEPLYDLIHKIDTNTDGVNSVEFSDALDRIKKLVTKIYPDGSFDFIKQKYNALKKLNKYRNMAVHRGRFILKFEELDNFIGKEIFPIIQDIFNHPYYKGLDKKWRYPLLHCGIDPFEEIIKECKKPETNHKKIALLKELGRAAYNQTSKNKKLWIYSKGQKNLIKQKILASAQFEIPIPKEYLHDYMDICPVCGEKSIISFKDSNDEYDIDEETGEQIISEHIEWVGAIKCVWCSYELDCSYIGDISQFGLTGLHNYFK</sequence>
<gene>
    <name evidence="1" type="ORF">CLRAG_03410</name>
</gene>
<dbReference type="RefSeq" id="WP_065076775.1">
    <property type="nucleotide sequence ID" value="NZ_LROS01000003.1"/>
</dbReference>
<comment type="caution">
    <text evidence="1">The sequence shown here is derived from an EMBL/GenBank/DDBJ whole genome shotgun (WGS) entry which is preliminary data.</text>
</comment>
<dbReference type="Proteomes" id="UP000093954">
    <property type="component" value="Unassembled WGS sequence"/>
</dbReference>